<dbReference type="Proteomes" id="UP000092578">
    <property type="component" value="Unassembled WGS sequence"/>
</dbReference>
<comment type="caution">
    <text evidence="2">The sequence shown here is derived from an EMBL/GenBank/DDBJ whole genome shotgun (WGS) entry which is preliminary data.</text>
</comment>
<accession>A0A1B9ATX5</accession>
<evidence type="ECO:0000313" key="3">
    <source>
        <dbReference type="Proteomes" id="UP000092578"/>
    </source>
</evidence>
<name>A0A1B9ATX5_9BACI</name>
<proteinExistence type="predicted"/>
<reference evidence="3" key="1">
    <citation type="submission" date="2016-05" db="EMBL/GenBank/DDBJ databases">
        <authorList>
            <person name="Liu B."/>
            <person name="Wang J."/>
            <person name="Zhu Y."/>
            <person name="Liu G."/>
            <person name="Chen Q."/>
            <person name="Chen Z."/>
            <person name="Lan J."/>
            <person name="Che J."/>
            <person name="Ge C."/>
            <person name="Shi H."/>
            <person name="Pan Z."/>
            <person name="Liu X."/>
        </authorList>
    </citation>
    <scope>NUCLEOTIDE SEQUENCE [LARGE SCALE GENOMIC DNA]</scope>
    <source>
        <strain evidence="3">FJAT-27215</strain>
    </source>
</reference>
<dbReference type="EMBL" id="MAYT01000023">
    <property type="protein sequence ID" value="OCA87224.1"/>
    <property type="molecule type" value="Genomic_DNA"/>
</dbReference>
<keyword evidence="3" id="KW-1185">Reference proteome</keyword>
<evidence type="ECO:0000313" key="2">
    <source>
        <dbReference type="EMBL" id="OCA87224.1"/>
    </source>
</evidence>
<evidence type="ECO:0000256" key="1">
    <source>
        <dbReference type="SAM" id="Coils"/>
    </source>
</evidence>
<protein>
    <submittedName>
        <fullName evidence="2">Uncharacterized protein</fullName>
    </submittedName>
</protein>
<keyword evidence="1" id="KW-0175">Coiled coil</keyword>
<organism evidence="2 3">
    <name type="scientific">Pseudobacillus wudalianchiensis</name>
    <dbReference type="NCBI Taxonomy" id="1743143"/>
    <lineage>
        <taxon>Bacteria</taxon>
        <taxon>Bacillati</taxon>
        <taxon>Bacillota</taxon>
        <taxon>Bacilli</taxon>
        <taxon>Bacillales</taxon>
        <taxon>Bacillaceae</taxon>
        <taxon>Pseudobacillus</taxon>
    </lineage>
</organism>
<feature type="coiled-coil region" evidence="1">
    <location>
        <begin position="3"/>
        <end position="44"/>
    </location>
</feature>
<gene>
    <name evidence="2" type="ORF">A8F95_08175</name>
</gene>
<dbReference type="RefSeq" id="WP_065410671.1">
    <property type="nucleotide sequence ID" value="NZ_MAYT01000023.1"/>
</dbReference>
<dbReference type="AlphaFoldDB" id="A0A1B9ATX5"/>
<sequence length="180" mass="21265">MKREELEAMLKKTEEKIKEQQLLLKDLSERLEALNKQEKEREKYISSKEIVELIFNKIGKTINMSTIKRWADEGYLGEVIDEKEKFWALQSKQGKKRFLYPKTNTYDFLYEKGYLLPEFEVLDRVLVTNQSSEPIVGIVIDSRLMKGQFLYTIQIEGSFETIKNVKEDILKEASEELINE</sequence>